<dbReference type="Pfam" id="PF13516">
    <property type="entry name" value="LRR_6"/>
    <property type="match status" value="2"/>
</dbReference>
<dbReference type="EMBL" id="LGRX02008405">
    <property type="protein sequence ID" value="KAK3273571.1"/>
    <property type="molecule type" value="Genomic_DNA"/>
</dbReference>
<dbReference type="Gene3D" id="3.80.10.10">
    <property type="entry name" value="Ribonuclease Inhibitor"/>
    <property type="match status" value="2"/>
</dbReference>
<dbReference type="InterPro" id="IPR052394">
    <property type="entry name" value="LRR-containing"/>
</dbReference>
<protein>
    <submittedName>
        <fullName evidence="3">Uncharacterized protein</fullName>
    </submittedName>
</protein>
<evidence type="ECO:0000256" key="2">
    <source>
        <dbReference type="SAM" id="MobiDB-lite"/>
    </source>
</evidence>
<feature type="region of interest" description="Disordered" evidence="2">
    <location>
        <begin position="498"/>
        <end position="530"/>
    </location>
</feature>
<evidence type="ECO:0000313" key="4">
    <source>
        <dbReference type="Proteomes" id="UP001190700"/>
    </source>
</evidence>
<dbReference type="InterPro" id="IPR001611">
    <property type="entry name" value="Leu-rich_rpt"/>
</dbReference>
<name>A0AAE0L660_9CHLO</name>
<dbReference type="SMART" id="SM00368">
    <property type="entry name" value="LRR_RI"/>
    <property type="match status" value="5"/>
</dbReference>
<evidence type="ECO:0000313" key="3">
    <source>
        <dbReference type="EMBL" id="KAK3273571.1"/>
    </source>
</evidence>
<comment type="caution">
    <text evidence="3">The sequence shown here is derived from an EMBL/GenBank/DDBJ whole genome shotgun (WGS) entry which is preliminary data.</text>
</comment>
<sequence length="734" mass="80482">MAHFGALDFLDDKPGQSEEIPEDSPCYKLSRRNPWTVDFVIDDLNEEIPESIEAVSPLPRSLRSPVRPVEFNEDDIPDEVYSPIADKENLYIRESIDFRGSIDGLGFQNTLDSFDASTIIKQEESAETAFELFLKECKTLQLVPNTKISTFLQTRAVIVALGPNTCGPSQALAWGRSVRLVDYLTSLDLSGNMLGDEAVGQFAESFMSPTSCGISSLLHLKLEESNLQGGCIVALVELTLRGCLTTLSLRNNPLLGQKLKPFVEALQRNPKLSTLDLSNTGLDDLGGMVLAEALRVNVNLKHLYMGWNKLITSWNDIAKSLCINLNLKTLDVANNGSAGTLQMAAMLLKNESLIQLDMTGCRFDQQAVSKLASVLPASSSLKLITVEPSTGAKVLKEITQAGRCQICVKDNGGGAAIPDEQDFEIKYTIFQEEKPTSSAFLTDGIEEQVLRNKGPLQAVAEQQGLEEEVEEPGGCMGDLKAWEDKCVRKFTMLANTLCSHDPNTPPTKSQSGRSRIKGGKGKAEPISQEGCGHGPLYVQKRVASAAKGELAKQQATLEFAVAKAEGAVKRAKQGEREEAMERRNHAVHMLRAFPRTAQSMMERLGLGSHITANLTASQGCALSETASSAANKHESWNSMVVEQANEREVECHLTLRIKGQDAKQVELPPQDEMLDPKLERVLRRVPDLLGVGAKRLVVRGLLRKNLNKHSRLFMSAFDQYSRLYGLGGDLEEPM</sequence>
<dbReference type="SUPFAM" id="SSF52047">
    <property type="entry name" value="RNI-like"/>
    <property type="match status" value="1"/>
</dbReference>
<evidence type="ECO:0000256" key="1">
    <source>
        <dbReference type="ARBA" id="ARBA00004430"/>
    </source>
</evidence>
<dbReference type="GO" id="GO:0005930">
    <property type="term" value="C:axoneme"/>
    <property type="evidence" value="ECO:0007669"/>
    <property type="project" value="UniProtKB-SubCell"/>
</dbReference>
<dbReference type="PANTHER" id="PTHR24114">
    <property type="entry name" value="LEUCINE RICH REPEAT FAMILY PROTEIN"/>
    <property type="match status" value="1"/>
</dbReference>
<keyword evidence="4" id="KW-1185">Reference proteome</keyword>
<dbReference type="PANTHER" id="PTHR24114:SF2">
    <property type="entry name" value="F-BOX DOMAIN-CONTAINING PROTEIN-RELATED"/>
    <property type="match status" value="1"/>
</dbReference>
<organism evidence="3 4">
    <name type="scientific">Cymbomonas tetramitiformis</name>
    <dbReference type="NCBI Taxonomy" id="36881"/>
    <lineage>
        <taxon>Eukaryota</taxon>
        <taxon>Viridiplantae</taxon>
        <taxon>Chlorophyta</taxon>
        <taxon>Pyramimonadophyceae</taxon>
        <taxon>Pyramimonadales</taxon>
        <taxon>Pyramimonadaceae</taxon>
        <taxon>Cymbomonas</taxon>
    </lineage>
</organism>
<dbReference type="AlphaFoldDB" id="A0AAE0L660"/>
<feature type="non-terminal residue" evidence="3">
    <location>
        <position position="734"/>
    </location>
</feature>
<accession>A0AAE0L660</accession>
<gene>
    <name evidence="3" type="ORF">CYMTET_18194</name>
</gene>
<comment type="subcellular location">
    <subcellularLocation>
        <location evidence="1">Cytoplasm</location>
        <location evidence="1">Cytoskeleton</location>
        <location evidence="1">Cilium axoneme</location>
    </subcellularLocation>
</comment>
<reference evidence="3 4" key="1">
    <citation type="journal article" date="2015" name="Genome Biol. Evol.">
        <title>Comparative Genomics of a Bacterivorous Green Alga Reveals Evolutionary Causalities and Consequences of Phago-Mixotrophic Mode of Nutrition.</title>
        <authorList>
            <person name="Burns J.A."/>
            <person name="Paasch A."/>
            <person name="Narechania A."/>
            <person name="Kim E."/>
        </authorList>
    </citation>
    <scope>NUCLEOTIDE SEQUENCE [LARGE SCALE GENOMIC DNA]</scope>
    <source>
        <strain evidence="3 4">PLY_AMNH</strain>
    </source>
</reference>
<proteinExistence type="predicted"/>
<dbReference type="InterPro" id="IPR032675">
    <property type="entry name" value="LRR_dom_sf"/>
</dbReference>
<dbReference type="Proteomes" id="UP001190700">
    <property type="component" value="Unassembled WGS sequence"/>
</dbReference>